<accession>A0A840Z3M2</accession>
<dbReference type="Gene3D" id="3.40.50.300">
    <property type="entry name" value="P-loop containing nucleotide triphosphate hydrolases"/>
    <property type="match status" value="1"/>
</dbReference>
<organism evidence="1 2">
    <name type="scientific">Stakelama sediminis</name>
    <dbReference type="NCBI Taxonomy" id="463200"/>
    <lineage>
        <taxon>Bacteria</taxon>
        <taxon>Pseudomonadati</taxon>
        <taxon>Pseudomonadota</taxon>
        <taxon>Alphaproteobacteria</taxon>
        <taxon>Sphingomonadales</taxon>
        <taxon>Sphingomonadaceae</taxon>
        <taxon>Stakelama</taxon>
    </lineage>
</organism>
<dbReference type="EMBL" id="JACIJI010000015">
    <property type="protein sequence ID" value="MBB5720354.1"/>
    <property type="molecule type" value="Genomic_DNA"/>
</dbReference>
<reference evidence="1 2" key="1">
    <citation type="submission" date="2020-08" db="EMBL/GenBank/DDBJ databases">
        <title>Genomic Encyclopedia of Type Strains, Phase IV (KMG-IV): sequencing the most valuable type-strain genomes for metagenomic binning, comparative biology and taxonomic classification.</title>
        <authorList>
            <person name="Goeker M."/>
        </authorList>
    </citation>
    <scope>NUCLEOTIDE SEQUENCE [LARGE SCALE GENOMIC DNA]</scope>
    <source>
        <strain evidence="1 2">DSM 27203</strain>
    </source>
</reference>
<name>A0A840Z3M2_9SPHN</name>
<keyword evidence="2" id="KW-1185">Reference proteome</keyword>
<sequence length="311" mass="35800">MLDWSIAKGRLWQLLNYFMVDTGRSENTIILSGSGRSGTTWVEELLNVDNDYRMMFEPFHNGKIAALKRWQYKQYLRPGQSYPMMRPEIERILAGKIRHRWIDKFNRKIFADKRILKDIRANLFLAWLREEFPQIPQLLLLRHPCPVASSQLKLNWPTGIDTYFEQPELIEDHLRPFLDLRDTSDHFERHLVSWCIENYVPLRQLRPGDALVLFYEHICLDPAGEMDRIATFLGRSFSGDIVSAASIPSNMSQADSTILYGAAGPLSWRRSLSAERQETASHLLARFGLNKIYGDDGMPVVDSDSAIGALG</sequence>
<evidence type="ECO:0000313" key="1">
    <source>
        <dbReference type="EMBL" id="MBB5720354.1"/>
    </source>
</evidence>
<comment type="caution">
    <text evidence="1">The sequence shown here is derived from an EMBL/GenBank/DDBJ whole genome shotgun (WGS) entry which is preliminary data.</text>
</comment>
<dbReference type="Proteomes" id="UP000554342">
    <property type="component" value="Unassembled WGS sequence"/>
</dbReference>
<dbReference type="AlphaFoldDB" id="A0A840Z3M2"/>
<evidence type="ECO:0000313" key="2">
    <source>
        <dbReference type="Proteomes" id="UP000554342"/>
    </source>
</evidence>
<gene>
    <name evidence="1" type="ORF">FHR23_003320</name>
</gene>
<dbReference type="InterPro" id="IPR027417">
    <property type="entry name" value="P-loop_NTPase"/>
</dbReference>
<dbReference type="SUPFAM" id="SSF52540">
    <property type="entry name" value="P-loop containing nucleoside triphosphate hydrolases"/>
    <property type="match status" value="1"/>
</dbReference>
<evidence type="ECO:0008006" key="3">
    <source>
        <dbReference type="Google" id="ProtNLM"/>
    </source>
</evidence>
<dbReference type="RefSeq" id="WP_184006107.1">
    <property type="nucleotide sequence ID" value="NZ_BAABIF010000026.1"/>
</dbReference>
<dbReference type="Pfam" id="PF13469">
    <property type="entry name" value="Sulfotransfer_3"/>
    <property type="match status" value="1"/>
</dbReference>
<proteinExistence type="predicted"/>
<protein>
    <recommendedName>
        <fullName evidence="3">Sulfotransferase family protein</fullName>
    </recommendedName>
</protein>